<dbReference type="AlphaFoldDB" id="A0A927M877"/>
<evidence type="ECO:0000256" key="5">
    <source>
        <dbReference type="PROSITE-ProRule" id="PRU01091"/>
    </source>
</evidence>
<sequence length="957" mass="102468">MITFGILGAIRAWRDGVEIELGPPQQRALLGLLLAEAGQPVGTGTITEMLWGDNPPSTAANLIHRYVSGLRRILEPDLPARVNGTILARQVGGYRIVVSVDALDLASFRQLREQAGRHVEAGEPGAAVEAYVAALRLWRGPCAADVRTVDRVPLAFTAADHEYLAAAQEAAQFGLRSDLGHECLGEVRRAAAFDPLNESIQACLVRLLAATGRRAEALAAYRNTRRRLTDELGIDPGPDLQEAQRLVLQEVPADEVRPAEPPGPHADPGVPAGPDPAKHATADTARPLTRLAQLPADLPVFVGRRTELAQASLLLADLERSGGVTVVAVDGMPGVGKTALAVHLAHCFASRFPDGQLYVNLRGFDPDGRTVGPAGALAGLLQALGVPAKDLPAELDDRAALYRSVLAQRRVLVVIDNARDAAQVRPLLPGSTTCLAIVTSRDRLTGLTVTHGARPMRVPLFELDQAREYLIRRLDRAAVAAAPAVLDEIAERCGRLPLALAVVAARAAHDVDLPLTSVVAELRAAEGSLDAFAGADAATNARVVFSWSYRALEPGVARLFRLLSLHPGSPLTLPAAASLLGVSAREARGLLAALAQAHLAGEAAAGEYTCHDLLRAYAGELSAEHDSDAARDQARHRLLDHYVHTAVAAAVCYSASRPPIALPTPAPGVNVTELTTPEQASAWLDSRYRLLLDLVTSVATDRRFDPHVWQLTWALNQFLYGRGLWHEQLALSRTALAAAQRLADPVALGHMHSVLARALANLGQLTEAGDHMRQALDLFTDTVDDDTRAEQHRAFSWVLEQQGRYDLALSHAEQALGLLKTAGTPARRAMALNAVGWYHALLGQHQSALCYCQQALALLEEAGEQRSQADVWDSIGYAHHHSGEPGAAVEAYQRAIQVWRELGVRYAEADTLVRLGEAYRAAGDDTAAVGAWRQALTVLEELNHPDVVAVQARLGVG</sequence>
<dbReference type="SUPFAM" id="SSF46894">
    <property type="entry name" value="C-terminal effector domain of the bipartite response regulators"/>
    <property type="match status" value="1"/>
</dbReference>
<dbReference type="SMART" id="SM01043">
    <property type="entry name" value="BTAD"/>
    <property type="match status" value="1"/>
</dbReference>
<keyword evidence="3 5" id="KW-0238">DNA-binding</keyword>
<dbReference type="GO" id="GO:0000160">
    <property type="term" value="P:phosphorelay signal transduction system"/>
    <property type="evidence" value="ECO:0007669"/>
    <property type="project" value="InterPro"/>
</dbReference>
<dbReference type="InterPro" id="IPR051677">
    <property type="entry name" value="AfsR-DnrI-RedD_regulator"/>
</dbReference>
<dbReference type="PRINTS" id="PR00364">
    <property type="entry name" value="DISEASERSIST"/>
</dbReference>
<dbReference type="GO" id="GO:0006355">
    <property type="term" value="P:regulation of DNA-templated transcription"/>
    <property type="evidence" value="ECO:0007669"/>
    <property type="project" value="InterPro"/>
</dbReference>
<evidence type="ECO:0000256" key="3">
    <source>
        <dbReference type="ARBA" id="ARBA00023125"/>
    </source>
</evidence>
<dbReference type="Pfam" id="PF00486">
    <property type="entry name" value="Trans_reg_C"/>
    <property type="match status" value="1"/>
</dbReference>
<evidence type="ECO:0000256" key="2">
    <source>
        <dbReference type="ARBA" id="ARBA00023015"/>
    </source>
</evidence>
<keyword evidence="4" id="KW-0804">Transcription</keyword>
<dbReference type="PANTHER" id="PTHR35807">
    <property type="entry name" value="TRANSCRIPTIONAL REGULATOR REDD-RELATED"/>
    <property type="match status" value="1"/>
</dbReference>
<dbReference type="PROSITE" id="PS51755">
    <property type="entry name" value="OMPR_PHOB"/>
    <property type="match status" value="1"/>
</dbReference>
<dbReference type="PANTHER" id="PTHR35807:SF1">
    <property type="entry name" value="TRANSCRIPTIONAL REGULATOR REDD"/>
    <property type="match status" value="1"/>
</dbReference>
<feature type="region of interest" description="Disordered" evidence="6">
    <location>
        <begin position="255"/>
        <end position="282"/>
    </location>
</feature>
<feature type="domain" description="OmpR/PhoB-type" evidence="7">
    <location>
        <begin position="1"/>
        <end position="98"/>
    </location>
</feature>
<organism evidence="8 9">
    <name type="scientific">Plantactinospora soyae</name>
    <dbReference type="NCBI Taxonomy" id="1544732"/>
    <lineage>
        <taxon>Bacteria</taxon>
        <taxon>Bacillati</taxon>
        <taxon>Actinomycetota</taxon>
        <taxon>Actinomycetes</taxon>
        <taxon>Micromonosporales</taxon>
        <taxon>Micromonosporaceae</taxon>
        <taxon>Plantactinospora</taxon>
    </lineage>
</organism>
<evidence type="ECO:0000256" key="4">
    <source>
        <dbReference type="ARBA" id="ARBA00023163"/>
    </source>
</evidence>
<comment type="similarity">
    <text evidence="1">Belongs to the AfsR/DnrI/RedD regulatory family.</text>
</comment>
<dbReference type="InterPro" id="IPR036388">
    <property type="entry name" value="WH-like_DNA-bd_sf"/>
</dbReference>
<dbReference type="Gene3D" id="3.40.50.300">
    <property type="entry name" value="P-loop containing nucleotide triphosphate hydrolases"/>
    <property type="match status" value="1"/>
</dbReference>
<dbReference type="Gene3D" id="1.25.40.10">
    <property type="entry name" value="Tetratricopeptide repeat domain"/>
    <property type="match status" value="2"/>
</dbReference>
<dbReference type="GO" id="GO:0043531">
    <property type="term" value="F:ADP binding"/>
    <property type="evidence" value="ECO:0007669"/>
    <property type="project" value="InterPro"/>
</dbReference>
<dbReference type="CDD" id="cd15831">
    <property type="entry name" value="BTAD"/>
    <property type="match status" value="1"/>
</dbReference>
<dbReference type="GO" id="GO:0003677">
    <property type="term" value="F:DNA binding"/>
    <property type="evidence" value="ECO:0007669"/>
    <property type="project" value="UniProtKB-UniRule"/>
</dbReference>
<dbReference type="Pfam" id="PF03704">
    <property type="entry name" value="BTAD"/>
    <property type="match status" value="1"/>
</dbReference>
<dbReference type="InterPro" id="IPR027417">
    <property type="entry name" value="P-loop_NTPase"/>
</dbReference>
<evidence type="ECO:0000313" key="9">
    <source>
        <dbReference type="Proteomes" id="UP000649753"/>
    </source>
</evidence>
<dbReference type="InterPro" id="IPR001867">
    <property type="entry name" value="OmpR/PhoB-type_DNA-bd"/>
</dbReference>
<gene>
    <name evidence="8" type="ORF">H4W31_005227</name>
</gene>
<evidence type="ECO:0000313" key="8">
    <source>
        <dbReference type="EMBL" id="MBE1489589.1"/>
    </source>
</evidence>
<name>A0A927M877_9ACTN</name>
<dbReference type="SUPFAM" id="SSF52540">
    <property type="entry name" value="P-loop containing nucleoside triphosphate hydrolases"/>
    <property type="match status" value="1"/>
</dbReference>
<comment type="caution">
    <text evidence="8">The sequence shown here is derived from an EMBL/GenBank/DDBJ whole genome shotgun (WGS) entry which is preliminary data.</text>
</comment>
<feature type="DNA-binding region" description="OmpR/PhoB-type" evidence="5">
    <location>
        <begin position="1"/>
        <end position="98"/>
    </location>
</feature>
<dbReference type="InterPro" id="IPR005158">
    <property type="entry name" value="BTAD"/>
</dbReference>
<dbReference type="Proteomes" id="UP000649753">
    <property type="component" value="Unassembled WGS sequence"/>
</dbReference>
<dbReference type="InterPro" id="IPR016032">
    <property type="entry name" value="Sig_transdc_resp-reg_C-effctor"/>
</dbReference>
<dbReference type="SUPFAM" id="SSF48452">
    <property type="entry name" value="TPR-like"/>
    <property type="match status" value="2"/>
</dbReference>
<dbReference type="Gene3D" id="1.10.10.10">
    <property type="entry name" value="Winged helix-like DNA-binding domain superfamily/Winged helix DNA-binding domain"/>
    <property type="match status" value="1"/>
</dbReference>
<dbReference type="SMART" id="SM00028">
    <property type="entry name" value="TPR"/>
    <property type="match status" value="5"/>
</dbReference>
<dbReference type="SMART" id="SM00862">
    <property type="entry name" value="Trans_reg_C"/>
    <property type="match status" value="1"/>
</dbReference>
<dbReference type="RefSeq" id="WP_192769038.1">
    <property type="nucleotide sequence ID" value="NZ_JADBEB010000001.1"/>
</dbReference>
<reference evidence="8" key="1">
    <citation type="submission" date="2020-10" db="EMBL/GenBank/DDBJ databases">
        <title>Sequencing the genomes of 1000 actinobacteria strains.</title>
        <authorList>
            <person name="Klenk H.-P."/>
        </authorList>
    </citation>
    <scope>NUCLEOTIDE SEQUENCE</scope>
    <source>
        <strain evidence="8">DSM 46832</strain>
    </source>
</reference>
<dbReference type="InterPro" id="IPR011990">
    <property type="entry name" value="TPR-like_helical_dom_sf"/>
</dbReference>
<accession>A0A927M877</accession>
<protein>
    <submittedName>
        <fullName evidence="8">DNA-binding SARP family transcriptional activator/tetratricopeptide (TPR) repeat protein</fullName>
    </submittedName>
</protein>
<dbReference type="Pfam" id="PF13424">
    <property type="entry name" value="TPR_12"/>
    <property type="match status" value="2"/>
</dbReference>
<proteinExistence type="inferred from homology"/>
<evidence type="ECO:0000256" key="1">
    <source>
        <dbReference type="ARBA" id="ARBA00005820"/>
    </source>
</evidence>
<dbReference type="InterPro" id="IPR019734">
    <property type="entry name" value="TPR_rpt"/>
</dbReference>
<keyword evidence="9" id="KW-1185">Reference proteome</keyword>
<evidence type="ECO:0000256" key="6">
    <source>
        <dbReference type="SAM" id="MobiDB-lite"/>
    </source>
</evidence>
<keyword evidence="2" id="KW-0805">Transcription regulation</keyword>
<dbReference type="InterPro" id="IPR002182">
    <property type="entry name" value="NB-ARC"/>
</dbReference>
<evidence type="ECO:0000259" key="7">
    <source>
        <dbReference type="PROSITE" id="PS51755"/>
    </source>
</evidence>
<dbReference type="EMBL" id="JADBEB010000001">
    <property type="protein sequence ID" value="MBE1489589.1"/>
    <property type="molecule type" value="Genomic_DNA"/>
</dbReference>
<dbReference type="Pfam" id="PF00931">
    <property type="entry name" value="NB-ARC"/>
    <property type="match status" value="1"/>
</dbReference>